<evidence type="ECO:0000256" key="1">
    <source>
        <dbReference type="SAM" id="SignalP"/>
    </source>
</evidence>
<feature type="domain" description="DUF7907" evidence="2">
    <location>
        <begin position="32"/>
        <end position="149"/>
    </location>
</feature>
<reference evidence="4" key="1">
    <citation type="submission" date="2016-05" db="EMBL/GenBank/DDBJ databases">
        <title>Comparative genomics of biotechnologically important yeasts.</title>
        <authorList>
            <consortium name="DOE Joint Genome Institute"/>
            <person name="Riley R."/>
            <person name="Haridas S."/>
            <person name="Wolfe K.H."/>
            <person name="Lopes M.R."/>
            <person name="Hittinger C.T."/>
            <person name="Goker M."/>
            <person name="Salamov A."/>
            <person name="Wisecaver J."/>
            <person name="Long T.M."/>
            <person name="Aerts A.L."/>
            <person name="Barry K."/>
            <person name="Choi C."/>
            <person name="Clum A."/>
            <person name="Coughlan A.Y."/>
            <person name="Deshpande S."/>
            <person name="Douglass A.P."/>
            <person name="Hanson S.J."/>
            <person name="Klenk H.-P."/>
            <person name="Labutti K."/>
            <person name="Lapidus A."/>
            <person name="Lindquist E."/>
            <person name="Lipzen A."/>
            <person name="Meier-Kolthoff J.P."/>
            <person name="Ohm R.A."/>
            <person name="Otillar R.P."/>
            <person name="Pangilinan J."/>
            <person name="Peng Y."/>
            <person name="Rokas A."/>
            <person name="Rosa C.A."/>
            <person name="Scheuner C."/>
            <person name="Sibirny A.A."/>
            <person name="Slot J.C."/>
            <person name="Stielow J.B."/>
            <person name="Sun H."/>
            <person name="Kurtzman C.P."/>
            <person name="Blackwell M."/>
            <person name="Grigoriev I.V."/>
            <person name="Jeffries T.W."/>
        </authorList>
    </citation>
    <scope>NUCLEOTIDE SEQUENCE [LARGE SCALE GENOMIC DNA]</scope>
    <source>
        <strain evidence="4">NRRL Y-2460</strain>
    </source>
</reference>
<evidence type="ECO:0000313" key="4">
    <source>
        <dbReference type="Proteomes" id="UP000094236"/>
    </source>
</evidence>
<dbReference type="OrthoDB" id="4018368at2759"/>
<proteinExistence type="predicted"/>
<name>A0A1E4TXS3_PACTA</name>
<dbReference type="STRING" id="669874.A0A1E4TXS3"/>
<dbReference type="Pfam" id="PF25484">
    <property type="entry name" value="DUF7907"/>
    <property type="match status" value="1"/>
</dbReference>
<accession>A0A1E4TXS3</accession>
<evidence type="ECO:0000313" key="3">
    <source>
        <dbReference type="EMBL" id="ODV96555.1"/>
    </source>
</evidence>
<feature type="signal peptide" evidence="1">
    <location>
        <begin position="1"/>
        <end position="22"/>
    </location>
</feature>
<organism evidence="3 4">
    <name type="scientific">Pachysolen tannophilus NRRL Y-2460</name>
    <dbReference type="NCBI Taxonomy" id="669874"/>
    <lineage>
        <taxon>Eukaryota</taxon>
        <taxon>Fungi</taxon>
        <taxon>Dikarya</taxon>
        <taxon>Ascomycota</taxon>
        <taxon>Saccharomycotina</taxon>
        <taxon>Pichiomycetes</taxon>
        <taxon>Pachysolenaceae</taxon>
        <taxon>Pachysolen</taxon>
    </lineage>
</organism>
<feature type="chain" id="PRO_5009163400" description="DUF7907 domain-containing protein" evidence="1">
    <location>
        <begin position="23"/>
        <end position="153"/>
    </location>
</feature>
<evidence type="ECO:0000259" key="2">
    <source>
        <dbReference type="Pfam" id="PF25484"/>
    </source>
</evidence>
<dbReference type="AlphaFoldDB" id="A0A1E4TXS3"/>
<protein>
    <recommendedName>
        <fullName evidence="2">DUF7907 domain-containing protein</fullName>
    </recommendedName>
</protein>
<keyword evidence="4" id="KW-1185">Reference proteome</keyword>
<sequence>MKFTLLTALLSLASIVSYGVEGATSTIELKAVSNNSAVNGLGLSSVHEGAGINYFFLGQGSEKLTYDGVSTIYVEDSLHQTFQVDSSILELSVTTTYNHWTFDNNNYLALNGSTDGFYACKNFNDPYSYSSNEYGVLTEKVNSDCLPIKISKA</sequence>
<dbReference type="Proteomes" id="UP000094236">
    <property type="component" value="Unassembled WGS sequence"/>
</dbReference>
<keyword evidence="1" id="KW-0732">Signal</keyword>
<dbReference type="InterPro" id="IPR057229">
    <property type="entry name" value="DUF7907"/>
</dbReference>
<gene>
    <name evidence="3" type="ORF">PACTADRAFT_1144</name>
</gene>
<dbReference type="EMBL" id="KV454012">
    <property type="protein sequence ID" value="ODV96555.1"/>
    <property type="molecule type" value="Genomic_DNA"/>
</dbReference>